<dbReference type="EMBL" id="SRMI01000001">
    <property type="protein sequence ID" value="TVY79162.1"/>
    <property type="molecule type" value="Genomic_DNA"/>
</dbReference>
<dbReference type="Proteomes" id="UP000320707">
    <property type="component" value="Unassembled WGS sequence"/>
</dbReference>
<gene>
    <name evidence="1" type="ORF">Focb16_v009430</name>
</gene>
<comment type="caution">
    <text evidence="1">The sequence shown here is derived from an EMBL/GenBank/DDBJ whole genome shotgun (WGS) entry which is preliminary data.</text>
</comment>
<evidence type="ECO:0000313" key="1">
    <source>
        <dbReference type="EMBL" id="TVY79162.1"/>
    </source>
</evidence>
<sequence length="633" mass="71549">MNLTSKLFKSGALVILASRKRERWLSKAKVYRLSGLQTRLATLLVIDPEFRNRVTDNDNPSSPEITAKNKTQEVKDYLEGVVEMVNGNPQAIEMMTRSGLYWSRAPKDIYCFLLGLCSNRPSAHPAKFETSDTEDQSEKLCSRMRLDGVYESLRRKAVSTRLVRAVLESNAFCRDNDKLTEDACISIEALLNTARVAEPEEDLALQLDLSGSSVLFYNDLEFSEPLLPAGSFLTAMCDRIKDGLIDGGMLEEFTEVPNSLITTDRGIMRLNPLVPLLLRQHPAYKSNSFSLQSTVNEAFVLYYRSRRKKWPWDCLDDDRSWGIADAEIEIEFDSFASACMAGLLHIDLDTIHLMGLMRIAAVLEHGTGEKFYYRKTILSQVWTVALARTLAEFNKLKGKGRSRQTEIYMFLLAAMYFSSELGRFHDLDRESVEVAKYKGLIAQFAVLASKVVPETVEVKAQKEKLSGKKELERLARMAADPDQDILYSIRGQVRRVFVWISNPFVTSSFVGPATTTSVSVDIELATMLSFSVEVRRHMSLVDDAEEAAKGDDWTMADEALNKALRLEVNVTENDCTSRIGLIQLQKMVAEKRKDDERFRQLADELLQLELIMADVDEDGKVFNNSEIIVKIIL</sequence>
<accession>A0A559LUV9</accession>
<evidence type="ECO:0000313" key="2">
    <source>
        <dbReference type="Proteomes" id="UP000320707"/>
    </source>
</evidence>
<dbReference type="AlphaFoldDB" id="A0A559LUV9"/>
<name>A0A559LUV9_FUSOC</name>
<proteinExistence type="predicted"/>
<organism evidence="1 2">
    <name type="scientific">Fusarium oxysporum f. sp. cubense</name>
    <dbReference type="NCBI Taxonomy" id="61366"/>
    <lineage>
        <taxon>Eukaryota</taxon>
        <taxon>Fungi</taxon>
        <taxon>Dikarya</taxon>
        <taxon>Ascomycota</taxon>
        <taxon>Pezizomycotina</taxon>
        <taxon>Sordariomycetes</taxon>
        <taxon>Hypocreomycetidae</taxon>
        <taxon>Hypocreales</taxon>
        <taxon>Nectriaceae</taxon>
        <taxon>Fusarium</taxon>
        <taxon>Fusarium oxysporum species complex</taxon>
    </lineage>
</organism>
<reference evidence="1 2" key="1">
    <citation type="journal article" date="2019" name="Microbiol. Resour. Announc.">
        <title>High-quality draft genome sequence of Fusarium oxysporum f. sp. cubense strain 160527, a causal agent of Panama disease.</title>
        <authorList>
            <person name="Asai S."/>
            <person name="Ayukawa Y."/>
            <person name="Gan P."/>
            <person name="Masuda S."/>
            <person name="Komatsu K."/>
            <person name="Shirasu K."/>
            <person name="Arie T."/>
        </authorList>
    </citation>
    <scope>NUCLEOTIDE SEQUENCE [LARGE SCALE GENOMIC DNA]</scope>
    <source>
        <strain evidence="1 2">160527</strain>
    </source>
</reference>
<protein>
    <submittedName>
        <fullName evidence="1">Uncharacterized protein</fullName>
    </submittedName>
</protein>